<gene>
    <name evidence="1" type="ORF">M9H77_13358</name>
</gene>
<accession>A0ACC0BJX3</accession>
<protein>
    <submittedName>
        <fullName evidence="1">Uncharacterized protein</fullName>
    </submittedName>
</protein>
<organism evidence="1 2">
    <name type="scientific">Catharanthus roseus</name>
    <name type="common">Madagascar periwinkle</name>
    <name type="synonym">Vinca rosea</name>
    <dbReference type="NCBI Taxonomy" id="4058"/>
    <lineage>
        <taxon>Eukaryota</taxon>
        <taxon>Viridiplantae</taxon>
        <taxon>Streptophyta</taxon>
        <taxon>Embryophyta</taxon>
        <taxon>Tracheophyta</taxon>
        <taxon>Spermatophyta</taxon>
        <taxon>Magnoliopsida</taxon>
        <taxon>eudicotyledons</taxon>
        <taxon>Gunneridae</taxon>
        <taxon>Pentapetalae</taxon>
        <taxon>asterids</taxon>
        <taxon>lamiids</taxon>
        <taxon>Gentianales</taxon>
        <taxon>Apocynaceae</taxon>
        <taxon>Rauvolfioideae</taxon>
        <taxon>Vinceae</taxon>
        <taxon>Catharanthinae</taxon>
        <taxon>Catharanthus</taxon>
    </lineage>
</organism>
<name>A0ACC0BJX3_CATRO</name>
<evidence type="ECO:0000313" key="2">
    <source>
        <dbReference type="Proteomes" id="UP001060085"/>
    </source>
</evidence>
<proteinExistence type="predicted"/>
<sequence>MIRDRGGSRIEGNRQTYGNDNFQRSSGEEILRSFANRNKAAQGWNQGTELKEDKGPGKKVAELKEGQKAATNPYAKPILGKCYCCGQPGHKSNELSLRCNSKWKICDYETTLLLIHEYSCLFIMDMADSPPSTPSLPPMEQGVSNEVPQSELEEEQSPRCQRMNLSKYLRLMWYTGTTPAVRGPS</sequence>
<keyword evidence="2" id="KW-1185">Reference proteome</keyword>
<evidence type="ECO:0000313" key="1">
    <source>
        <dbReference type="EMBL" id="KAI5672994.1"/>
    </source>
</evidence>
<comment type="caution">
    <text evidence="1">The sequence shown here is derived from an EMBL/GenBank/DDBJ whole genome shotgun (WGS) entry which is preliminary data.</text>
</comment>
<reference evidence="2" key="1">
    <citation type="journal article" date="2023" name="Nat. Plants">
        <title>Single-cell RNA sequencing provides a high-resolution roadmap for understanding the multicellular compartmentation of specialized metabolism.</title>
        <authorList>
            <person name="Sun S."/>
            <person name="Shen X."/>
            <person name="Li Y."/>
            <person name="Li Y."/>
            <person name="Wang S."/>
            <person name="Li R."/>
            <person name="Zhang H."/>
            <person name="Shen G."/>
            <person name="Guo B."/>
            <person name="Wei J."/>
            <person name="Xu J."/>
            <person name="St-Pierre B."/>
            <person name="Chen S."/>
            <person name="Sun C."/>
        </authorList>
    </citation>
    <scope>NUCLEOTIDE SEQUENCE [LARGE SCALE GENOMIC DNA]</scope>
</reference>
<dbReference type="EMBL" id="CM044703">
    <property type="protein sequence ID" value="KAI5672994.1"/>
    <property type="molecule type" value="Genomic_DNA"/>
</dbReference>
<dbReference type="Proteomes" id="UP001060085">
    <property type="component" value="Linkage Group LG03"/>
</dbReference>